<dbReference type="GO" id="GO:0032991">
    <property type="term" value="C:protein-containing complex"/>
    <property type="evidence" value="ECO:0007669"/>
    <property type="project" value="TreeGrafter"/>
</dbReference>
<dbReference type="GO" id="GO:0008757">
    <property type="term" value="F:S-adenosylmethionine-dependent methyltransferase activity"/>
    <property type="evidence" value="ECO:0007669"/>
    <property type="project" value="UniProtKB-ARBA"/>
</dbReference>
<evidence type="ECO:0008006" key="3">
    <source>
        <dbReference type="Google" id="ProtNLM"/>
    </source>
</evidence>
<dbReference type="Proteomes" id="UP000800093">
    <property type="component" value="Unassembled WGS sequence"/>
</dbReference>
<dbReference type="Pfam" id="PF10294">
    <property type="entry name" value="Methyltransf_16"/>
    <property type="match status" value="2"/>
</dbReference>
<dbReference type="PANTHER" id="PTHR14614:SF109">
    <property type="entry name" value="RIBOSOMAL LYSINE N-METHYLTRANSFERASE 5"/>
    <property type="match status" value="1"/>
</dbReference>
<comment type="caution">
    <text evidence="1">The sequence shown here is derived from an EMBL/GenBank/DDBJ whole genome shotgun (WGS) entry which is preliminary data.</text>
</comment>
<dbReference type="Gene3D" id="3.40.50.150">
    <property type="entry name" value="Vaccinia Virus protein VP39"/>
    <property type="match status" value="1"/>
</dbReference>
<name>A0A9P4N0R1_9PLEO</name>
<evidence type="ECO:0000313" key="2">
    <source>
        <dbReference type="Proteomes" id="UP000800093"/>
    </source>
</evidence>
<dbReference type="AlphaFoldDB" id="A0A9P4N0R1"/>
<dbReference type="OrthoDB" id="2529286at2759"/>
<keyword evidence="2" id="KW-1185">Reference proteome</keyword>
<gene>
    <name evidence="1" type="ORF">CC78DRAFT_536238</name>
</gene>
<accession>A0A9P4N0R1</accession>
<reference evidence="2" key="1">
    <citation type="journal article" date="2020" name="Stud. Mycol.">
        <title>101 Dothideomycetes genomes: A test case for predicting lifestyles and emergence of pathogens.</title>
        <authorList>
            <person name="Haridas S."/>
            <person name="Albert R."/>
            <person name="Binder M."/>
            <person name="Bloem J."/>
            <person name="LaButti K."/>
            <person name="Salamov A."/>
            <person name="Andreopoulos B."/>
            <person name="Baker S."/>
            <person name="Barry K."/>
            <person name="Bills G."/>
            <person name="Bluhm B."/>
            <person name="Cannon C."/>
            <person name="Castanera R."/>
            <person name="Culley D."/>
            <person name="Daum C."/>
            <person name="Ezra D."/>
            <person name="Gonzalez J."/>
            <person name="Henrissat B."/>
            <person name="Kuo A."/>
            <person name="Liang C."/>
            <person name="Lipzen A."/>
            <person name="Lutzoni F."/>
            <person name="Magnuson J."/>
            <person name="Mondo S."/>
            <person name="Nolan M."/>
            <person name="Ohm R."/>
            <person name="Pangilinan J."/>
            <person name="Park H.-J."/>
            <person name="Ramirez L."/>
            <person name="Alfaro M."/>
            <person name="Sun H."/>
            <person name="Tritt A."/>
            <person name="Yoshinaga Y."/>
            <person name="Zwiers L.-H."/>
            <person name="Turgeon B."/>
            <person name="Goodwin S."/>
            <person name="Spatafora J."/>
            <person name="Crous P."/>
            <person name="Grigoriev I."/>
        </authorList>
    </citation>
    <scope>NUCLEOTIDE SEQUENCE [LARGE SCALE GENOMIC DNA]</scope>
    <source>
        <strain evidence="2">CBS 304.66</strain>
    </source>
</reference>
<protein>
    <recommendedName>
        <fullName evidence="3">Diaminohydroxyphosphoribosylamino-pyrimidine deaminase</fullName>
    </recommendedName>
</protein>
<dbReference type="InterPro" id="IPR019410">
    <property type="entry name" value="Methyltransf_16"/>
</dbReference>
<dbReference type="GO" id="GO:0005829">
    <property type="term" value="C:cytosol"/>
    <property type="evidence" value="ECO:0007669"/>
    <property type="project" value="TreeGrafter"/>
</dbReference>
<proteinExistence type="predicted"/>
<evidence type="ECO:0000313" key="1">
    <source>
        <dbReference type="EMBL" id="KAF2260758.1"/>
    </source>
</evidence>
<dbReference type="PANTHER" id="PTHR14614">
    <property type="entry name" value="HEPATOCELLULAR CARCINOMA-ASSOCIATED ANTIGEN"/>
    <property type="match status" value="1"/>
</dbReference>
<dbReference type="InterPro" id="IPR029063">
    <property type="entry name" value="SAM-dependent_MTases_sf"/>
</dbReference>
<dbReference type="EMBL" id="ML986674">
    <property type="protein sequence ID" value="KAF2260758.1"/>
    <property type="molecule type" value="Genomic_DNA"/>
</dbReference>
<organism evidence="1 2">
    <name type="scientific">Lojkania enalia</name>
    <dbReference type="NCBI Taxonomy" id="147567"/>
    <lineage>
        <taxon>Eukaryota</taxon>
        <taxon>Fungi</taxon>
        <taxon>Dikarya</taxon>
        <taxon>Ascomycota</taxon>
        <taxon>Pezizomycotina</taxon>
        <taxon>Dothideomycetes</taxon>
        <taxon>Pleosporomycetidae</taxon>
        <taxon>Pleosporales</taxon>
        <taxon>Pleosporales incertae sedis</taxon>
        <taxon>Lojkania</taxon>
    </lineage>
</organism>
<sequence>MYERLMSILGEPVTYPTEEVFVVFSQAIPSQSLGFVDARASTIEITVAGRDLTIYQSPGLLTSDRKEGTTGAVVWKVSPLFAEWIATPTNFLFQGRYLSSDTIALELGAGVSGIVALTLGHRIKKYIATDQDYVTRLLNQNISENSTTIPTNKPSKKPTSRKKRVLLSNKQPAADIQTLVLDWELDSVTALPLLLDQGHIDSDTNTKGVDLVIACDCIYNDSLIEPLNNTCAQICQLRSSSENPTICLIAQQLRSPEIFEAWLASFHRLFHVFRVPDGLLTEPLRKDTGFIVHVGIVR</sequence>